<feature type="coiled-coil region" evidence="1">
    <location>
        <begin position="219"/>
        <end position="246"/>
    </location>
</feature>
<protein>
    <submittedName>
        <fullName evidence="3">Uncharacterized protein</fullName>
    </submittedName>
</protein>
<reference evidence="4" key="1">
    <citation type="submission" date="2017-03" db="EMBL/GenBank/DDBJ databases">
        <title>Genomes of endolithic fungi from Antarctica.</title>
        <authorList>
            <person name="Coleine C."/>
            <person name="Masonjones S."/>
            <person name="Stajich J.E."/>
        </authorList>
    </citation>
    <scope>NUCLEOTIDE SEQUENCE [LARGE SCALE GENOMIC DNA]</scope>
    <source>
        <strain evidence="4">CCFEE 5527</strain>
    </source>
</reference>
<evidence type="ECO:0000256" key="1">
    <source>
        <dbReference type="SAM" id="Coils"/>
    </source>
</evidence>
<organism evidence="3 4">
    <name type="scientific">Cryoendolithus antarcticus</name>
    <dbReference type="NCBI Taxonomy" id="1507870"/>
    <lineage>
        <taxon>Eukaryota</taxon>
        <taxon>Fungi</taxon>
        <taxon>Dikarya</taxon>
        <taxon>Ascomycota</taxon>
        <taxon>Pezizomycotina</taxon>
        <taxon>Dothideomycetes</taxon>
        <taxon>Dothideomycetidae</taxon>
        <taxon>Cladosporiales</taxon>
        <taxon>Cladosporiaceae</taxon>
        <taxon>Cryoendolithus</taxon>
    </lineage>
</organism>
<comment type="caution">
    <text evidence="3">The sequence shown here is derived from an EMBL/GenBank/DDBJ whole genome shotgun (WGS) entry which is preliminary data.</text>
</comment>
<feature type="compositionally biased region" description="Polar residues" evidence="2">
    <location>
        <begin position="296"/>
        <end position="305"/>
    </location>
</feature>
<keyword evidence="4" id="KW-1185">Reference proteome</keyword>
<dbReference type="InParanoid" id="A0A1V8SLD0"/>
<evidence type="ECO:0000313" key="4">
    <source>
        <dbReference type="Proteomes" id="UP000192596"/>
    </source>
</evidence>
<sequence length="578" mass="64565">MAHSRTSTASRQDPQSRPGLNSSQRSWTDPSGMQFTVKTISYTSPGLSFALNGGSTSFASPNATRSSNAGAGLAGGLLGGALGLLDGMMSLQRQQQQRRAQRTINGATRQPVLPVFVEESDESDSNTSFEDESDHDGNTRSRGSVFGKLRTRLRNDVPQQRIARGMDGRQQTFTRERQNEKPQMRAREVSVPSMESDDAAFSTRGRLDQDERSYINGALIELEQSVERQKESYLRAKRRYQQASQRTMIESLYIEDLLDEMTSREQSYIRGTQRLEELKRIARDAARRSRPRPETRQNAPQQRSRAQPEPHTHQVPLSHSSATYQRPQTANIDPLFQAFQSFGSFGTFAQPDVFDRLFDQMEADFGARSNTNGFYFTTGGAVPRQHPTFTSTRPTYTSTGPTPGPIPSYTTYNVVPDPPLQTFPNALRPDEALKLYENYNNRWRALTSIDALVPYPTRSLKAPNLLDATTIPHPTAPDWSSEQIMQANTQLFFLLAFKLQPVVMPNGTIQIDHANVLETNVTALKAALKKEKMRWHSDTLGRRNGGGTLVNEGLQKDEKARAVFHGVCGLMEIISGKA</sequence>
<proteinExistence type="predicted"/>
<feature type="compositionally biased region" description="Basic and acidic residues" evidence="2">
    <location>
        <begin position="174"/>
        <end position="188"/>
    </location>
</feature>
<evidence type="ECO:0000256" key="2">
    <source>
        <dbReference type="SAM" id="MobiDB-lite"/>
    </source>
</evidence>
<feature type="region of interest" description="Disordered" evidence="2">
    <location>
        <begin position="1"/>
        <end position="32"/>
    </location>
</feature>
<evidence type="ECO:0000313" key="3">
    <source>
        <dbReference type="EMBL" id="OQN99837.1"/>
    </source>
</evidence>
<feature type="compositionally biased region" description="Basic and acidic residues" evidence="2">
    <location>
        <begin position="283"/>
        <end position="295"/>
    </location>
</feature>
<dbReference type="Proteomes" id="UP000192596">
    <property type="component" value="Unassembled WGS sequence"/>
</dbReference>
<accession>A0A1V8SLD0</accession>
<dbReference type="EMBL" id="NAJO01000038">
    <property type="protein sequence ID" value="OQN99837.1"/>
    <property type="molecule type" value="Genomic_DNA"/>
</dbReference>
<feature type="region of interest" description="Disordered" evidence="2">
    <location>
        <begin position="283"/>
        <end position="320"/>
    </location>
</feature>
<dbReference type="AlphaFoldDB" id="A0A1V8SLD0"/>
<feature type="compositionally biased region" description="Acidic residues" evidence="2">
    <location>
        <begin position="118"/>
        <end position="134"/>
    </location>
</feature>
<feature type="region of interest" description="Disordered" evidence="2">
    <location>
        <begin position="164"/>
        <end position="208"/>
    </location>
</feature>
<name>A0A1V8SLD0_9PEZI</name>
<feature type="region of interest" description="Disordered" evidence="2">
    <location>
        <begin position="96"/>
        <end position="147"/>
    </location>
</feature>
<dbReference type="OrthoDB" id="3643499at2759"/>
<gene>
    <name evidence="3" type="ORF">B0A48_14607</name>
</gene>
<keyword evidence="1" id="KW-0175">Coiled coil</keyword>